<keyword evidence="2" id="KW-1185">Reference proteome</keyword>
<sequence>MYTKRLLQQVNELCIQYKQFLEVRFYGHYSHGFDAKWLAYIPAVENLSLDALLEIEHIENLYHLENLKILSFGVFEFSDKDFLKNIKLTGLKEFSLSESRKKNIDLRPLENATSLNKLCVVGHSKNIESINSIQQLKHVILSQISKKVSLEFLNRLENLEELEVILGGRDNVNEVTIPTLKTLRILRVRNFNQISDLSRFPKLECLHIEDQTKLESIDLSGISLKRLLIDNCKNLTELIELESQQELFWVGLSRTKLDLNDLKIFEWPSSLKVISLSGGSNKWNESCKKFLTQKVT</sequence>
<dbReference type="InterPro" id="IPR032675">
    <property type="entry name" value="LRR_dom_sf"/>
</dbReference>
<dbReference type="Proteomes" id="UP000307790">
    <property type="component" value="Unassembled WGS sequence"/>
</dbReference>
<dbReference type="RefSeq" id="WP_138318669.1">
    <property type="nucleotide sequence ID" value="NZ_VCBC01000003.1"/>
</dbReference>
<dbReference type="OrthoDB" id="7007323at2"/>
<protein>
    <recommendedName>
        <fullName evidence="3">Leucine-rich repeat domain-containing protein</fullName>
    </recommendedName>
</protein>
<reference evidence="1 2" key="1">
    <citation type="submission" date="2019-05" db="EMBL/GenBank/DDBJ databases">
        <title>Genome sequences of Thalassotalea litorea 1K03283.</title>
        <authorList>
            <person name="Zhang D."/>
        </authorList>
    </citation>
    <scope>NUCLEOTIDE SEQUENCE [LARGE SCALE GENOMIC DNA]</scope>
    <source>
        <strain evidence="1 2">MCCC 1K03283</strain>
    </source>
</reference>
<accession>A0A5R9ITG0</accession>
<evidence type="ECO:0000313" key="1">
    <source>
        <dbReference type="EMBL" id="TLU67387.1"/>
    </source>
</evidence>
<dbReference type="AlphaFoldDB" id="A0A5R9ITG0"/>
<evidence type="ECO:0008006" key="3">
    <source>
        <dbReference type="Google" id="ProtNLM"/>
    </source>
</evidence>
<dbReference type="EMBL" id="VCBC01000003">
    <property type="protein sequence ID" value="TLU67387.1"/>
    <property type="molecule type" value="Genomic_DNA"/>
</dbReference>
<proteinExistence type="predicted"/>
<organism evidence="1 2">
    <name type="scientific">Thalassotalea litorea</name>
    <dbReference type="NCBI Taxonomy" id="2020715"/>
    <lineage>
        <taxon>Bacteria</taxon>
        <taxon>Pseudomonadati</taxon>
        <taxon>Pseudomonadota</taxon>
        <taxon>Gammaproteobacteria</taxon>
        <taxon>Alteromonadales</taxon>
        <taxon>Colwelliaceae</taxon>
        <taxon>Thalassotalea</taxon>
    </lineage>
</organism>
<name>A0A5R9ITG0_9GAMM</name>
<gene>
    <name evidence="1" type="ORF">FE810_03675</name>
</gene>
<comment type="caution">
    <text evidence="1">The sequence shown here is derived from an EMBL/GenBank/DDBJ whole genome shotgun (WGS) entry which is preliminary data.</text>
</comment>
<dbReference type="Gene3D" id="3.80.10.10">
    <property type="entry name" value="Ribonuclease Inhibitor"/>
    <property type="match status" value="1"/>
</dbReference>
<evidence type="ECO:0000313" key="2">
    <source>
        <dbReference type="Proteomes" id="UP000307790"/>
    </source>
</evidence>
<dbReference type="SUPFAM" id="SSF52058">
    <property type="entry name" value="L domain-like"/>
    <property type="match status" value="1"/>
</dbReference>